<reference evidence="3" key="1">
    <citation type="submission" date="2017-09" db="EMBL/GenBank/DDBJ databases">
        <title>Depth-based differentiation of microbial function through sediment-hosted aquifers and enrichment of novel symbionts in the deep terrestrial subsurface.</title>
        <authorList>
            <person name="Probst A.J."/>
            <person name="Ladd B."/>
            <person name="Jarett J.K."/>
            <person name="Geller-Mcgrath D.E."/>
            <person name="Sieber C.M.K."/>
            <person name="Emerson J.B."/>
            <person name="Anantharaman K."/>
            <person name="Thomas B.C."/>
            <person name="Malmstrom R."/>
            <person name="Stieglmeier M."/>
            <person name="Klingl A."/>
            <person name="Woyke T."/>
            <person name="Ryan C.M."/>
            <person name="Banfield J.F."/>
        </authorList>
    </citation>
    <scope>NUCLEOTIDE SEQUENCE [LARGE SCALE GENOMIC DNA]</scope>
</reference>
<dbReference type="AlphaFoldDB" id="A0A2M8LC63"/>
<evidence type="ECO:0000313" key="3">
    <source>
        <dbReference type="Proteomes" id="UP000228700"/>
    </source>
</evidence>
<dbReference type="InterPro" id="IPR000305">
    <property type="entry name" value="GIY-YIG_endonuc"/>
</dbReference>
<dbReference type="Gene3D" id="3.40.1440.10">
    <property type="entry name" value="GIY-YIG endonuclease"/>
    <property type="match status" value="1"/>
</dbReference>
<dbReference type="Proteomes" id="UP000228700">
    <property type="component" value="Unassembled WGS sequence"/>
</dbReference>
<evidence type="ECO:0000259" key="1">
    <source>
        <dbReference type="PROSITE" id="PS50164"/>
    </source>
</evidence>
<dbReference type="InterPro" id="IPR035901">
    <property type="entry name" value="GIY-YIG_endonuc_sf"/>
</dbReference>
<dbReference type="SMART" id="SM00465">
    <property type="entry name" value="GIYc"/>
    <property type="match status" value="1"/>
</dbReference>
<sequence length="86" mass="10679">MYYFYVLRFRKNRKLYYGFTSNLKRRIQEHQAKKSDFTSRNGLFDLIFYEAYLNDLDAREAERYFKTGHGRKILREKLKNYLFSVK</sequence>
<gene>
    <name evidence="2" type="ORF">COV01_01840</name>
</gene>
<proteinExistence type="predicted"/>
<protein>
    <submittedName>
        <fullName evidence="2">Excinuclease ABC subunit C</fullName>
    </submittedName>
</protein>
<organism evidence="2 3">
    <name type="scientific">Candidatus Taylorbacteria bacterium CG10_big_fil_rev_8_21_14_0_10_41_48</name>
    <dbReference type="NCBI Taxonomy" id="1975024"/>
    <lineage>
        <taxon>Bacteria</taxon>
        <taxon>Candidatus Tayloriibacteriota</taxon>
    </lineage>
</organism>
<feature type="domain" description="GIY-YIG" evidence="1">
    <location>
        <begin position="1"/>
        <end position="75"/>
    </location>
</feature>
<name>A0A2M8LC63_9BACT</name>
<dbReference type="EMBL" id="PFEQ01000009">
    <property type="protein sequence ID" value="PJE74217.1"/>
    <property type="molecule type" value="Genomic_DNA"/>
</dbReference>
<evidence type="ECO:0000313" key="2">
    <source>
        <dbReference type="EMBL" id="PJE74217.1"/>
    </source>
</evidence>
<comment type="caution">
    <text evidence="2">The sequence shown here is derived from an EMBL/GenBank/DDBJ whole genome shotgun (WGS) entry which is preliminary data.</text>
</comment>
<dbReference type="SUPFAM" id="SSF82771">
    <property type="entry name" value="GIY-YIG endonuclease"/>
    <property type="match status" value="1"/>
</dbReference>
<dbReference type="Pfam" id="PF01541">
    <property type="entry name" value="GIY-YIG"/>
    <property type="match status" value="1"/>
</dbReference>
<dbReference type="PROSITE" id="PS50164">
    <property type="entry name" value="GIY_YIG"/>
    <property type="match status" value="1"/>
</dbReference>
<accession>A0A2M8LC63</accession>